<dbReference type="InterPro" id="IPR001609">
    <property type="entry name" value="Myosin_head_motor_dom-like"/>
</dbReference>
<dbReference type="GO" id="GO:0003774">
    <property type="term" value="F:cytoskeletal motor activity"/>
    <property type="evidence" value="ECO:0007669"/>
    <property type="project" value="InterPro"/>
</dbReference>
<reference evidence="6" key="1">
    <citation type="submission" date="2015-12" db="EMBL/GenBank/DDBJ databases">
        <title>Update maize B73 reference genome by single molecule sequencing technologies.</title>
        <authorList>
            <consortium name="Maize Genome Sequencing Project"/>
            <person name="Ware D."/>
        </authorList>
    </citation>
    <scope>NUCLEOTIDE SEQUENCE [LARGE SCALE GENOMIC DNA]</scope>
    <source>
        <tissue evidence="6">Seedling</tissue>
    </source>
</reference>
<evidence type="ECO:0000256" key="1">
    <source>
        <dbReference type="ARBA" id="ARBA00022741"/>
    </source>
</evidence>
<name>A0A1D6MLY6_MAIZE</name>
<evidence type="ECO:0000256" key="4">
    <source>
        <dbReference type="ARBA" id="ARBA00023175"/>
    </source>
</evidence>
<accession>A0A1D6MLY6</accession>
<keyword evidence="4" id="KW-0505">Motor protein</keyword>
<proteinExistence type="predicted"/>
<dbReference type="PANTHER" id="PTHR13140:SF836">
    <property type="entry name" value="MYOSIN-6"/>
    <property type="match status" value="1"/>
</dbReference>
<dbReference type="SUPFAM" id="SSF52540">
    <property type="entry name" value="P-loop containing nucleoside triphosphate hydrolases"/>
    <property type="match status" value="1"/>
</dbReference>
<dbReference type="InParanoid" id="A0A1D6MLY6"/>
<dbReference type="PANTHER" id="PTHR13140">
    <property type="entry name" value="MYOSIN"/>
    <property type="match status" value="1"/>
</dbReference>
<evidence type="ECO:0000313" key="6">
    <source>
        <dbReference type="EMBL" id="ONM30224.1"/>
    </source>
</evidence>
<sequence length="162" mass="18810">MSVSGYRDDKKKKAKTVGEALNKLVLEAFGNAKNYQEQFKSFWNFFVEIQFDANGKISRAAIRAYLVERSRVCQISDPERNYHCFCMLCSAPSEDFFLQGWFIFGPDVRSLFLTIFPFLAPMVVFYIFVPKHFINDFPGHWGVLVMVIAIVFTIYILCIPIY</sequence>
<dbReference type="Gene3D" id="3.40.850.10">
    <property type="entry name" value="Kinesin motor domain"/>
    <property type="match status" value="1"/>
</dbReference>
<dbReference type="STRING" id="4577.A0A1D6MLY6"/>
<organism evidence="6">
    <name type="scientific">Zea mays</name>
    <name type="common">Maize</name>
    <dbReference type="NCBI Taxonomy" id="4577"/>
    <lineage>
        <taxon>Eukaryota</taxon>
        <taxon>Viridiplantae</taxon>
        <taxon>Streptophyta</taxon>
        <taxon>Embryophyta</taxon>
        <taxon>Tracheophyta</taxon>
        <taxon>Spermatophyta</taxon>
        <taxon>Magnoliopsida</taxon>
        <taxon>Liliopsida</taxon>
        <taxon>Poales</taxon>
        <taxon>Poaceae</taxon>
        <taxon>PACMAD clade</taxon>
        <taxon>Panicoideae</taxon>
        <taxon>Andropogonodae</taxon>
        <taxon>Andropogoneae</taxon>
        <taxon>Tripsacinae</taxon>
        <taxon>Zea</taxon>
    </lineage>
</organism>
<gene>
    <name evidence="6" type="ORF">ZEAMMB73_Zm00001d039968</name>
</gene>
<keyword evidence="2" id="KW-0067">ATP-binding</keyword>
<evidence type="ECO:0000256" key="2">
    <source>
        <dbReference type="ARBA" id="ARBA00022840"/>
    </source>
</evidence>
<dbReference type="Pfam" id="PF00063">
    <property type="entry name" value="Myosin_head"/>
    <property type="match status" value="1"/>
</dbReference>
<dbReference type="GO" id="GO:0005524">
    <property type="term" value="F:ATP binding"/>
    <property type="evidence" value="ECO:0007669"/>
    <property type="project" value="UniProtKB-KW"/>
</dbReference>
<dbReference type="ExpressionAtlas" id="A0A1D6MLY6">
    <property type="expression patterns" value="baseline and differential"/>
</dbReference>
<dbReference type="GO" id="GO:0003779">
    <property type="term" value="F:actin binding"/>
    <property type="evidence" value="ECO:0007669"/>
    <property type="project" value="UniProtKB-KW"/>
</dbReference>
<evidence type="ECO:0000256" key="5">
    <source>
        <dbReference type="ARBA" id="ARBA00023203"/>
    </source>
</evidence>
<evidence type="ECO:0000256" key="3">
    <source>
        <dbReference type="ARBA" id="ARBA00023123"/>
    </source>
</evidence>
<dbReference type="AlphaFoldDB" id="A0A1D6MLY6"/>
<keyword evidence="3" id="KW-0518">Myosin</keyword>
<dbReference type="SMR" id="A0A1D6MLY6"/>
<dbReference type="InterPro" id="IPR027417">
    <property type="entry name" value="P-loop_NTPase"/>
</dbReference>
<protein>
    <submittedName>
        <fullName evidence="6">Uncharacterized protein</fullName>
    </submittedName>
</protein>
<dbReference type="InterPro" id="IPR036961">
    <property type="entry name" value="Kinesin_motor_dom_sf"/>
</dbReference>
<dbReference type="EMBL" id="CM007649">
    <property type="protein sequence ID" value="ONM30224.1"/>
    <property type="molecule type" value="Genomic_DNA"/>
</dbReference>
<keyword evidence="1" id="KW-0547">Nucleotide-binding</keyword>
<dbReference type="GO" id="GO:0016459">
    <property type="term" value="C:myosin complex"/>
    <property type="evidence" value="ECO:0007669"/>
    <property type="project" value="UniProtKB-KW"/>
</dbReference>
<keyword evidence="5" id="KW-0009">Actin-binding</keyword>